<proteinExistence type="predicted"/>
<reference evidence="2" key="1">
    <citation type="journal article" date="2019" name="Microbiology">
        <title>Complete Genome Sequence of an Uncultured Bacterium of the Candidate Phylum Bipolaricaulota.</title>
        <authorList>
            <person name="Kadnikov V.V."/>
            <person name="Mardanov A.V."/>
            <person name="Beletsky A.V."/>
            <person name="Frank Y.A."/>
            <person name="Karnachuk O.V."/>
            <person name="Ravin N.V."/>
        </authorList>
    </citation>
    <scope>NUCLEOTIDE SEQUENCE [LARGE SCALE GENOMIC DNA]</scope>
</reference>
<name>A0A6I6DID6_9FIRM</name>
<keyword evidence="2" id="KW-1185">Reference proteome</keyword>
<dbReference type="GO" id="GO:0047429">
    <property type="term" value="F:nucleoside triphosphate diphosphatase activity"/>
    <property type="evidence" value="ECO:0007669"/>
    <property type="project" value="InterPro"/>
</dbReference>
<dbReference type="Proteomes" id="UP000426444">
    <property type="component" value="Chromosome"/>
</dbReference>
<organism evidence="1 2">
    <name type="scientific">Candidatus Syntrophocurvum alkaliphilum</name>
    <dbReference type="NCBI Taxonomy" id="2293317"/>
    <lineage>
        <taxon>Bacteria</taxon>
        <taxon>Bacillati</taxon>
        <taxon>Bacillota</taxon>
        <taxon>Clostridia</taxon>
        <taxon>Eubacteriales</taxon>
        <taxon>Syntrophomonadaceae</taxon>
        <taxon>Candidatus Syntrophocurvum</taxon>
    </lineage>
</organism>
<sequence length="106" mass="12231">MNAKSKEIDVAKNFKLIEWLKAELVESVAVFFKSLTTTKKEVTSDALATIIIITYLLGRRVGVSFDNIDTQLKNKLNTSIEDSHEVEEWYGDLSELLAYFENKKRW</sequence>
<accession>A0A6I6DID6</accession>
<evidence type="ECO:0000313" key="2">
    <source>
        <dbReference type="Proteomes" id="UP000426444"/>
    </source>
</evidence>
<protein>
    <recommendedName>
        <fullName evidence="3">MazG-like family protein</fullName>
    </recommendedName>
</protein>
<gene>
    <name evidence="1" type="ORF">SYNTR_2050</name>
</gene>
<dbReference type="Pfam" id="PF12643">
    <property type="entry name" value="MazG-like"/>
    <property type="match status" value="1"/>
</dbReference>
<dbReference type="KEGG" id="salq:SYNTR_2050"/>
<dbReference type="AlphaFoldDB" id="A0A6I6DID6"/>
<dbReference type="OrthoDB" id="2381770at2"/>
<dbReference type="EMBL" id="CP046457">
    <property type="protein sequence ID" value="QGU00644.1"/>
    <property type="molecule type" value="Genomic_DNA"/>
</dbReference>
<dbReference type="RefSeq" id="WP_156204405.1">
    <property type="nucleotide sequence ID" value="NZ_CP046457.1"/>
</dbReference>
<evidence type="ECO:0000313" key="1">
    <source>
        <dbReference type="EMBL" id="QGU00644.1"/>
    </source>
</evidence>
<dbReference type="GO" id="GO:0009143">
    <property type="term" value="P:nucleoside triphosphate catabolic process"/>
    <property type="evidence" value="ECO:0007669"/>
    <property type="project" value="InterPro"/>
</dbReference>
<dbReference type="InterPro" id="IPR025984">
    <property type="entry name" value="DCTPP"/>
</dbReference>
<evidence type="ECO:0008006" key="3">
    <source>
        <dbReference type="Google" id="ProtNLM"/>
    </source>
</evidence>